<dbReference type="GO" id="GO:0005886">
    <property type="term" value="C:plasma membrane"/>
    <property type="evidence" value="ECO:0007669"/>
    <property type="project" value="TreeGrafter"/>
</dbReference>
<evidence type="ECO:0000256" key="1">
    <source>
        <dbReference type="ARBA" id="ARBA00004141"/>
    </source>
</evidence>
<dbReference type="InterPro" id="IPR011701">
    <property type="entry name" value="MFS"/>
</dbReference>
<feature type="transmembrane region" description="Helical" evidence="6">
    <location>
        <begin position="515"/>
        <end position="533"/>
    </location>
</feature>
<feature type="transmembrane region" description="Helical" evidence="6">
    <location>
        <begin position="419"/>
        <end position="440"/>
    </location>
</feature>
<evidence type="ECO:0000313" key="9">
    <source>
        <dbReference type="Proteomes" id="UP000756132"/>
    </source>
</evidence>
<sequence length="630" mass="67149">MPYDRDRRSHPFQLSLSTQTLAKLEGLIRARSHYYNELQLTAELERAKHESQTLSPTDPRPSFGFDSSEVSTVRAPSVAVTIASVDERIRSHDASSDRTITRDPFTTSDEIEIVPTNSRPTTIGDPALFEKHPSTTRMPASIPPMPEKGSSSSPPGSISPPGAPTQYPTGLHLYSLISALYLAGFLFALDRTILVNAIPTITAQFDSISDIGWYGSAYLFTFCCFQLLFGKIYAFYNGKWVFMTAVAIFLVGSAICGAATSSVMLIIGRAIAGLGSSGIFGGSVIITFFSVPLHLRPIYAGILAVVLLDQYIPLGAVTLGIVFFTLQLPPAKKAGTPWREQVWQMDPVGNACLMPAVICLLLALEWGGSTCAWSDGPVVTPLVLAGLLGLAFVGVQIWLGDNATVPPKLFKQRSIAASFVYTLGVTGSMMTLTYYLPVWFQAIKAASPTRSGVMMLAMAVPAGVAGVLSGIVISKLVGQLGLATSSFGGFGAGLGIQSVGLVAQTVLARMEAPQGISLNFFAQSLAGSVFLAIDQTVFMNGLHRRLDGMPGIDVDSLDATGASVRDQVNAQQLPKVLSAYNGSVTDTFIVATACACLAFVASCVVEWKDVRKEKDQIIRGPQTPPTAEKV</sequence>
<evidence type="ECO:0000256" key="4">
    <source>
        <dbReference type="ARBA" id="ARBA00023136"/>
    </source>
</evidence>
<dbReference type="RefSeq" id="XP_047766898.1">
    <property type="nucleotide sequence ID" value="XM_047911374.1"/>
</dbReference>
<dbReference type="SUPFAM" id="SSF103473">
    <property type="entry name" value="MFS general substrate transporter"/>
    <property type="match status" value="1"/>
</dbReference>
<feature type="region of interest" description="Disordered" evidence="5">
    <location>
        <begin position="47"/>
        <end position="69"/>
    </location>
</feature>
<dbReference type="PROSITE" id="PS50850">
    <property type="entry name" value="MFS"/>
    <property type="match status" value="1"/>
</dbReference>
<dbReference type="Proteomes" id="UP000756132">
    <property type="component" value="Chromosome 10"/>
</dbReference>
<feature type="transmembrane region" description="Helical" evidence="6">
    <location>
        <begin position="452"/>
        <end position="474"/>
    </location>
</feature>
<feature type="transmembrane region" description="Helical" evidence="6">
    <location>
        <begin position="266"/>
        <end position="291"/>
    </location>
</feature>
<keyword evidence="3 6" id="KW-1133">Transmembrane helix</keyword>
<keyword evidence="4 6" id="KW-0472">Membrane</keyword>
<evidence type="ECO:0000256" key="2">
    <source>
        <dbReference type="ARBA" id="ARBA00022692"/>
    </source>
</evidence>
<feature type="transmembrane region" description="Helical" evidence="6">
    <location>
        <begin position="298"/>
        <end position="328"/>
    </location>
</feature>
<evidence type="ECO:0000256" key="5">
    <source>
        <dbReference type="SAM" id="MobiDB-lite"/>
    </source>
</evidence>
<feature type="transmembrane region" description="Helical" evidence="6">
    <location>
        <begin position="171"/>
        <end position="189"/>
    </location>
</feature>
<feature type="transmembrane region" description="Helical" evidence="6">
    <location>
        <begin position="211"/>
        <end position="229"/>
    </location>
</feature>
<feature type="transmembrane region" description="Helical" evidence="6">
    <location>
        <begin position="241"/>
        <end position="260"/>
    </location>
</feature>
<accession>A0A9Q8PHK2</accession>
<reference evidence="8" key="1">
    <citation type="submission" date="2021-12" db="EMBL/GenBank/DDBJ databases">
        <authorList>
            <person name="Zaccaron A."/>
            <person name="Stergiopoulos I."/>
        </authorList>
    </citation>
    <scope>NUCLEOTIDE SEQUENCE</scope>
    <source>
        <strain evidence="8">Race5_Kim</strain>
    </source>
</reference>
<dbReference type="EMBL" id="CP090172">
    <property type="protein sequence ID" value="UJO22532.1"/>
    <property type="molecule type" value="Genomic_DNA"/>
</dbReference>
<evidence type="ECO:0000259" key="7">
    <source>
        <dbReference type="PROSITE" id="PS50850"/>
    </source>
</evidence>
<reference evidence="8" key="2">
    <citation type="journal article" date="2022" name="Microb. Genom.">
        <title>A chromosome-scale genome assembly of the tomato pathogen Cladosporium fulvum reveals a compartmentalized genome architecture and the presence of a dispensable chromosome.</title>
        <authorList>
            <person name="Zaccaron A.Z."/>
            <person name="Chen L.H."/>
            <person name="Samaras A."/>
            <person name="Stergiopoulos I."/>
        </authorList>
    </citation>
    <scope>NUCLEOTIDE SEQUENCE</scope>
    <source>
        <strain evidence="8">Race5_Kim</strain>
    </source>
</reference>
<dbReference type="Pfam" id="PF07690">
    <property type="entry name" value="MFS_1"/>
    <property type="match status" value="1"/>
</dbReference>
<organism evidence="8 9">
    <name type="scientific">Passalora fulva</name>
    <name type="common">Tomato leaf mold</name>
    <name type="synonym">Cladosporium fulvum</name>
    <dbReference type="NCBI Taxonomy" id="5499"/>
    <lineage>
        <taxon>Eukaryota</taxon>
        <taxon>Fungi</taxon>
        <taxon>Dikarya</taxon>
        <taxon>Ascomycota</taxon>
        <taxon>Pezizomycotina</taxon>
        <taxon>Dothideomycetes</taxon>
        <taxon>Dothideomycetidae</taxon>
        <taxon>Mycosphaerellales</taxon>
        <taxon>Mycosphaerellaceae</taxon>
        <taxon>Fulvia</taxon>
    </lineage>
</organism>
<comment type="subcellular location">
    <subcellularLocation>
        <location evidence="1">Membrane</location>
        <topology evidence="1">Multi-pass membrane protein</topology>
    </subcellularLocation>
</comment>
<feature type="transmembrane region" description="Helical" evidence="6">
    <location>
        <begin position="378"/>
        <end position="399"/>
    </location>
</feature>
<name>A0A9Q8PHK2_PASFU</name>
<dbReference type="Gene3D" id="1.20.1250.20">
    <property type="entry name" value="MFS general substrate transporter like domains"/>
    <property type="match status" value="1"/>
</dbReference>
<feature type="transmembrane region" description="Helical" evidence="6">
    <location>
        <begin position="588"/>
        <end position="607"/>
    </location>
</feature>
<dbReference type="AlphaFoldDB" id="A0A9Q8PHK2"/>
<keyword evidence="9" id="KW-1185">Reference proteome</keyword>
<evidence type="ECO:0000313" key="8">
    <source>
        <dbReference type="EMBL" id="UJO22532.1"/>
    </source>
</evidence>
<gene>
    <name evidence="8" type="ORF">CLAFUR5_12226</name>
</gene>
<dbReference type="InterPro" id="IPR020846">
    <property type="entry name" value="MFS_dom"/>
</dbReference>
<dbReference type="KEGG" id="ffu:CLAFUR5_12226"/>
<dbReference type="GeneID" id="71992104"/>
<proteinExistence type="predicted"/>
<feature type="transmembrane region" description="Helical" evidence="6">
    <location>
        <begin position="348"/>
        <end position="366"/>
    </location>
</feature>
<dbReference type="InterPro" id="IPR036259">
    <property type="entry name" value="MFS_trans_sf"/>
</dbReference>
<dbReference type="PANTHER" id="PTHR23501">
    <property type="entry name" value="MAJOR FACILITATOR SUPERFAMILY"/>
    <property type="match status" value="1"/>
</dbReference>
<dbReference type="PANTHER" id="PTHR23501:SF198">
    <property type="entry name" value="AZOLE RESISTANCE PROTEIN 1-RELATED"/>
    <property type="match status" value="1"/>
</dbReference>
<keyword evidence="2 6" id="KW-0812">Transmembrane</keyword>
<protein>
    <submittedName>
        <fullName evidence="8">MFS-type transporter VdtG</fullName>
    </submittedName>
</protein>
<feature type="region of interest" description="Disordered" evidence="5">
    <location>
        <begin position="116"/>
        <end position="162"/>
    </location>
</feature>
<dbReference type="OrthoDB" id="10021397at2759"/>
<feature type="compositionally biased region" description="Low complexity" evidence="5">
    <location>
        <begin position="147"/>
        <end position="156"/>
    </location>
</feature>
<evidence type="ECO:0000256" key="6">
    <source>
        <dbReference type="SAM" id="Phobius"/>
    </source>
</evidence>
<evidence type="ECO:0000256" key="3">
    <source>
        <dbReference type="ARBA" id="ARBA00022989"/>
    </source>
</evidence>
<dbReference type="GO" id="GO:0022857">
    <property type="term" value="F:transmembrane transporter activity"/>
    <property type="evidence" value="ECO:0007669"/>
    <property type="project" value="InterPro"/>
</dbReference>
<feature type="domain" description="Major facilitator superfamily (MFS) profile" evidence="7">
    <location>
        <begin position="176"/>
        <end position="630"/>
    </location>
</feature>
<feature type="transmembrane region" description="Helical" evidence="6">
    <location>
        <begin position="480"/>
        <end position="503"/>
    </location>
</feature>